<evidence type="ECO:0000313" key="9">
    <source>
        <dbReference type="EMBL" id="KAH0507864.1"/>
    </source>
</evidence>
<comment type="similarity">
    <text evidence="1 7">Belongs to the glutathione peroxidase family.</text>
</comment>
<evidence type="ECO:0000256" key="2">
    <source>
        <dbReference type="ARBA" id="ARBA00022559"/>
    </source>
</evidence>
<dbReference type="PANTHER" id="PTHR11592:SF134">
    <property type="entry name" value="PHOSPHOLIPID HYDROPEROXIDE GLUTATHIONE PEROXIDASE"/>
    <property type="match status" value="1"/>
</dbReference>
<dbReference type="InterPro" id="IPR036249">
    <property type="entry name" value="Thioredoxin-like_sf"/>
</dbReference>
<reference evidence="9" key="1">
    <citation type="submission" date="2020-03" db="EMBL/GenBank/DDBJ databases">
        <title>Studies in the Genomics of Life Span.</title>
        <authorList>
            <person name="Glass D."/>
        </authorList>
    </citation>
    <scope>NUCLEOTIDE SEQUENCE</scope>
    <source>
        <strain evidence="9">LTLLF</strain>
        <tissue evidence="9">Muscle</tissue>
    </source>
</reference>
<dbReference type="GO" id="GO:0005739">
    <property type="term" value="C:mitochondrion"/>
    <property type="evidence" value="ECO:0007669"/>
    <property type="project" value="TreeGrafter"/>
</dbReference>
<name>A0A8J6KSU7_MICOH</name>
<dbReference type="GO" id="GO:0047066">
    <property type="term" value="F:phospholipid-hydroperoxide glutathione peroxidase activity"/>
    <property type="evidence" value="ECO:0007669"/>
    <property type="project" value="UniProtKB-EC"/>
</dbReference>
<dbReference type="Gene3D" id="3.40.30.10">
    <property type="entry name" value="Glutaredoxin"/>
    <property type="match status" value="1"/>
</dbReference>
<feature type="region of interest" description="Disordered" evidence="8">
    <location>
        <begin position="1"/>
        <end position="20"/>
    </location>
</feature>
<dbReference type="Pfam" id="PF00255">
    <property type="entry name" value="GSHPx"/>
    <property type="match status" value="1"/>
</dbReference>
<evidence type="ECO:0000256" key="4">
    <source>
        <dbReference type="ARBA" id="ARBA00035814"/>
    </source>
</evidence>
<dbReference type="InterPro" id="IPR000889">
    <property type="entry name" value="Glutathione_peroxidase"/>
</dbReference>
<dbReference type="GO" id="GO:0004602">
    <property type="term" value="F:glutathione peroxidase activity"/>
    <property type="evidence" value="ECO:0007669"/>
    <property type="project" value="TreeGrafter"/>
</dbReference>
<sequence>MPDITNPGLPYNQFGKQEPGSNQEIKEFAASYNVKFDMYKICVNGDDAHTPWKRMKVQPKGRGMLRNAIKWNFTKFLIDQNGCVMRHYGPMEEPKVRKTCHAISSPTSVCPAEPPCPVTPGALRMACLQTSLLVGQS</sequence>
<keyword evidence="2 7" id="KW-0575">Peroxidase</keyword>
<dbReference type="EMBL" id="JAATJU010023300">
    <property type="protein sequence ID" value="KAH0507864.1"/>
    <property type="molecule type" value="Genomic_DNA"/>
</dbReference>
<gene>
    <name evidence="9" type="ORF">LTLLF_163990</name>
</gene>
<dbReference type="SUPFAM" id="SSF52833">
    <property type="entry name" value="Thioredoxin-like"/>
    <property type="match status" value="1"/>
</dbReference>
<dbReference type="Proteomes" id="UP000710432">
    <property type="component" value="Unassembled WGS sequence"/>
</dbReference>
<evidence type="ECO:0000256" key="7">
    <source>
        <dbReference type="RuleBase" id="RU000499"/>
    </source>
</evidence>
<evidence type="ECO:0000256" key="5">
    <source>
        <dbReference type="ARBA" id="ARBA00036240"/>
    </source>
</evidence>
<evidence type="ECO:0000256" key="1">
    <source>
        <dbReference type="ARBA" id="ARBA00006926"/>
    </source>
</evidence>
<organism evidence="9 10">
    <name type="scientific">Microtus ochrogaster</name>
    <name type="common">Prairie vole</name>
    <dbReference type="NCBI Taxonomy" id="79684"/>
    <lineage>
        <taxon>Eukaryota</taxon>
        <taxon>Metazoa</taxon>
        <taxon>Chordata</taxon>
        <taxon>Craniata</taxon>
        <taxon>Vertebrata</taxon>
        <taxon>Euteleostomi</taxon>
        <taxon>Mammalia</taxon>
        <taxon>Eutheria</taxon>
        <taxon>Euarchontoglires</taxon>
        <taxon>Glires</taxon>
        <taxon>Rodentia</taxon>
        <taxon>Myomorpha</taxon>
        <taxon>Muroidea</taxon>
        <taxon>Cricetidae</taxon>
        <taxon>Arvicolinae</taxon>
        <taxon>Microtus</taxon>
    </lineage>
</organism>
<comment type="catalytic activity">
    <reaction evidence="5">
        <text>(13S)-hydroperoxy-(9Z,11E)-octadecadienoate + 2 glutathione = (13S)-hydroxy-(9Z,11E)-octadecadienoate + glutathione disulfide + H2O</text>
        <dbReference type="Rhea" id="RHEA:48888"/>
        <dbReference type="ChEBI" id="CHEBI:15377"/>
        <dbReference type="ChEBI" id="CHEBI:57466"/>
        <dbReference type="ChEBI" id="CHEBI:57925"/>
        <dbReference type="ChEBI" id="CHEBI:58297"/>
        <dbReference type="ChEBI" id="CHEBI:90850"/>
    </reaction>
    <physiologicalReaction direction="left-to-right" evidence="5">
        <dbReference type="Rhea" id="RHEA:48889"/>
    </physiologicalReaction>
</comment>
<evidence type="ECO:0000256" key="3">
    <source>
        <dbReference type="ARBA" id="ARBA00023002"/>
    </source>
</evidence>
<keyword evidence="3 7" id="KW-0560">Oxidoreductase</keyword>
<dbReference type="PROSITE" id="PS51355">
    <property type="entry name" value="GLUTATHIONE_PEROXID_3"/>
    <property type="match status" value="1"/>
</dbReference>
<proteinExistence type="inferred from homology"/>
<evidence type="ECO:0000256" key="8">
    <source>
        <dbReference type="SAM" id="MobiDB-lite"/>
    </source>
</evidence>
<dbReference type="GO" id="GO:0005634">
    <property type="term" value="C:nucleus"/>
    <property type="evidence" value="ECO:0007669"/>
    <property type="project" value="TreeGrafter"/>
</dbReference>
<comment type="catalytic activity">
    <reaction evidence="4">
        <text>a hydroperoxy polyunsaturated fatty acid + 2 glutathione = a hydroxy polyunsaturated fatty acid + glutathione disulfide + H2O</text>
        <dbReference type="Rhea" id="RHEA:19057"/>
        <dbReference type="ChEBI" id="CHEBI:15377"/>
        <dbReference type="ChEBI" id="CHEBI:57925"/>
        <dbReference type="ChEBI" id="CHEBI:58297"/>
        <dbReference type="ChEBI" id="CHEBI:131871"/>
        <dbReference type="ChEBI" id="CHEBI:134019"/>
        <dbReference type="EC" id="1.11.1.12"/>
    </reaction>
    <physiologicalReaction direction="left-to-right" evidence="4">
        <dbReference type="Rhea" id="RHEA:19058"/>
    </physiologicalReaction>
</comment>
<dbReference type="PRINTS" id="PR01011">
    <property type="entry name" value="GLUTPROXDASE"/>
</dbReference>
<evidence type="ECO:0000313" key="10">
    <source>
        <dbReference type="Proteomes" id="UP000710432"/>
    </source>
</evidence>
<comment type="subunit">
    <text evidence="6">Monomer. Has a tendency to form higher mass oligomers. Interacts with FUNDC1; this interaction promotes GPX4 recruitment into mitochondria through TOM/TIM complex where it is degraded by mitophagy.</text>
</comment>
<comment type="caution">
    <text evidence="9">The sequence shown here is derived from an EMBL/GenBank/DDBJ whole genome shotgun (WGS) entry which is preliminary data.</text>
</comment>
<dbReference type="AlphaFoldDB" id="A0A8J6KSU7"/>
<dbReference type="PANTHER" id="PTHR11592">
    <property type="entry name" value="GLUTATHIONE PEROXIDASE"/>
    <property type="match status" value="1"/>
</dbReference>
<dbReference type="GO" id="GO:0006979">
    <property type="term" value="P:response to oxidative stress"/>
    <property type="evidence" value="ECO:0007669"/>
    <property type="project" value="InterPro"/>
</dbReference>
<protein>
    <recommendedName>
        <fullName evidence="7">Glutathione peroxidase</fullName>
    </recommendedName>
</protein>
<accession>A0A8J6KSU7</accession>
<evidence type="ECO:0000256" key="6">
    <source>
        <dbReference type="ARBA" id="ARBA00046929"/>
    </source>
</evidence>